<evidence type="ECO:0000256" key="1">
    <source>
        <dbReference type="ARBA" id="ARBA00003976"/>
    </source>
</evidence>
<keyword evidence="8" id="KW-0862">Zinc</keyword>
<dbReference type="GeneID" id="104774163"/>
<evidence type="ECO:0000313" key="13">
    <source>
        <dbReference type="Proteomes" id="UP000694864"/>
    </source>
</evidence>
<evidence type="ECO:0000256" key="10">
    <source>
        <dbReference type="SAM" id="MobiDB-lite"/>
    </source>
</evidence>
<feature type="compositionally biased region" description="Gly residues" evidence="10">
    <location>
        <begin position="29"/>
        <end position="49"/>
    </location>
</feature>
<dbReference type="Proteomes" id="UP000694864">
    <property type="component" value="Unplaced"/>
</dbReference>
<accession>A0ABM0Y8D0</accession>
<name>A0ABM0Y8D0_CAMSA</name>
<dbReference type="PROSITE" id="PS50089">
    <property type="entry name" value="ZF_RING_2"/>
    <property type="match status" value="1"/>
</dbReference>
<organism evidence="13 14">
    <name type="scientific">Camelina sativa</name>
    <name type="common">False flax</name>
    <name type="synonym">Myagrum sativum</name>
    <dbReference type="NCBI Taxonomy" id="90675"/>
    <lineage>
        <taxon>Eukaryota</taxon>
        <taxon>Viridiplantae</taxon>
        <taxon>Streptophyta</taxon>
        <taxon>Embryophyta</taxon>
        <taxon>Tracheophyta</taxon>
        <taxon>Spermatophyta</taxon>
        <taxon>Magnoliopsida</taxon>
        <taxon>eudicotyledons</taxon>
        <taxon>Gunneridae</taxon>
        <taxon>Pentapetalae</taxon>
        <taxon>rosids</taxon>
        <taxon>malvids</taxon>
        <taxon>Brassicales</taxon>
        <taxon>Brassicaceae</taxon>
        <taxon>Camelineae</taxon>
        <taxon>Camelina</taxon>
    </lineage>
</organism>
<evidence type="ECO:0000256" key="5">
    <source>
        <dbReference type="ARBA" id="ARBA00022737"/>
    </source>
</evidence>
<keyword evidence="4" id="KW-0479">Metal-binding</keyword>
<evidence type="ECO:0000256" key="4">
    <source>
        <dbReference type="ARBA" id="ARBA00022723"/>
    </source>
</evidence>
<feature type="domain" description="RING-type" evidence="11">
    <location>
        <begin position="130"/>
        <end position="176"/>
    </location>
</feature>
<dbReference type="InterPro" id="IPR031127">
    <property type="entry name" value="E3_UB_ligase_RBR"/>
</dbReference>
<dbReference type="InterPro" id="IPR013083">
    <property type="entry name" value="Znf_RING/FYVE/PHD"/>
</dbReference>
<keyword evidence="13" id="KW-1185">Reference proteome</keyword>
<dbReference type="SUPFAM" id="SSF57850">
    <property type="entry name" value="RING/U-box"/>
    <property type="match status" value="1"/>
</dbReference>
<reference evidence="14" key="2">
    <citation type="submission" date="2025-08" db="UniProtKB">
        <authorList>
            <consortium name="RefSeq"/>
        </authorList>
    </citation>
    <scope>IDENTIFICATION</scope>
    <source>
        <tissue evidence="14">Leaf</tissue>
    </source>
</reference>
<feature type="domain" description="RING-type" evidence="12">
    <location>
        <begin position="126"/>
        <end position="215"/>
    </location>
</feature>
<evidence type="ECO:0000256" key="6">
    <source>
        <dbReference type="ARBA" id="ARBA00022771"/>
    </source>
</evidence>
<evidence type="ECO:0000256" key="7">
    <source>
        <dbReference type="ARBA" id="ARBA00022786"/>
    </source>
</evidence>
<sequence length="215" mass="22174">GWGNESGGGGGSTGGWGSESAEKKSDGAGAWGSGSGGGDSGSGGWGNDSGGKKSSEDGGWGNEAGGKKSDGEGGWGNESSSQKSGGGGGGGWCVSRVHDEWFADEEKVRDAVGLLEKPVVDFPTDGELDCGICFETFLSDKFHAAACGHPFCESCWEGYITTAINDGPGCLTLRCPDPSCRAAVGQDMINLLAPDKDRQKYTSYFVRSYVEDNRK</sequence>
<feature type="non-terminal residue" evidence="14">
    <location>
        <position position="1"/>
    </location>
</feature>
<keyword evidence="7" id="KW-0833">Ubl conjugation pathway</keyword>
<evidence type="ECO:0000256" key="3">
    <source>
        <dbReference type="ARBA" id="ARBA00022679"/>
    </source>
</evidence>
<keyword evidence="3" id="KW-0808">Transferase</keyword>
<comment type="function">
    <text evidence="1">Might act as an E3 ubiquitin-protein ligase, or as part of E3 complex, which accepts ubiquitin from specific E2 ubiquitin-conjugating enzymes and then transfers it to substrates.</text>
</comment>
<dbReference type="PANTHER" id="PTHR11685">
    <property type="entry name" value="RBR FAMILY RING FINGER AND IBR DOMAIN-CONTAINING"/>
    <property type="match status" value="1"/>
</dbReference>
<dbReference type="InterPro" id="IPR001841">
    <property type="entry name" value="Znf_RING"/>
</dbReference>
<keyword evidence="5" id="KW-0677">Repeat</keyword>
<evidence type="ECO:0000313" key="14">
    <source>
        <dbReference type="RefSeq" id="XP_010497130.1"/>
    </source>
</evidence>
<dbReference type="RefSeq" id="XP_010497130.1">
    <property type="nucleotide sequence ID" value="XM_010498828.1"/>
</dbReference>
<keyword evidence="6 9" id="KW-0863">Zinc-finger</keyword>
<dbReference type="PROSITE" id="PS51873">
    <property type="entry name" value="TRIAD"/>
    <property type="match status" value="1"/>
</dbReference>
<evidence type="ECO:0000256" key="8">
    <source>
        <dbReference type="ARBA" id="ARBA00022833"/>
    </source>
</evidence>
<evidence type="ECO:0000256" key="2">
    <source>
        <dbReference type="ARBA" id="ARBA00005884"/>
    </source>
</evidence>
<reference evidence="13" key="1">
    <citation type="journal article" date="2014" name="Nat. Commun.">
        <title>The emerging biofuel crop Camelina sativa retains a highly undifferentiated hexaploid genome structure.</title>
        <authorList>
            <person name="Kagale S."/>
            <person name="Koh C."/>
            <person name="Nixon J."/>
            <person name="Bollina V."/>
            <person name="Clarke W.E."/>
            <person name="Tuteja R."/>
            <person name="Spillane C."/>
            <person name="Robinson S.J."/>
            <person name="Links M.G."/>
            <person name="Clarke C."/>
            <person name="Higgins E.E."/>
            <person name="Huebert T."/>
            <person name="Sharpe A.G."/>
            <person name="Parkin I.A."/>
        </authorList>
    </citation>
    <scope>NUCLEOTIDE SEQUENCE [LARGE SCALE GENOMIC DNA]</scope>
    <source>
        <strain evidence="13">cv. DH55</strain>
    </source>
</reference>
<feature type="region of interest" description="Disordered" evidence="10">
    <location>
        <begin position="1"/>
        <end position="90"/>
    </location>
</feature>
<feature type="compositionally biased region" description="Gly residues" evidence="10">
    <location>
        <begin position="1"/>
        <end position="17"/>
    </location>
</feature>
<evidence type="ECO:0000256" key="9">
    <source>
        <dbReference type="PROSITE-ProRule" id="PRU00175"/>
    </source>
</evidence>
<comment type="similarity">
    <text evidence="2">Belongs to the RBR family. Ariadne subfamily.</text>
</comment>
<dbReference type="InterPro" id="IPR044066">
    <property type="entry name" value="TRIAD_supradom"/>
</dbReference>
<gene>
    <name evidence="14" type="primary">LOC104774163</name>
</gene>
<evidence type="ECO:0000259" key="11">
    <source>
        <dbReference type="PROSITE" id="PS50089"/>
    </source>
</evidence>
<feature type="non-terminal residue" evidence="14">
    <location>
        <position position="215"/>
    </location>
</feature>
<dbReference type="Gene3D" id="3.30.40.10">
    <property type="entry name" value="Zinc/RING finger domain, C3HC4 (zinc finger)"/>
    <property type="match status" value="1"/>
</dbReference>
<proteinExistence type="inferred from homology"/>
<evidence type="ECO:0000259" key="12">
    <source>
        <dbReference type="PROSITE" id="PS51873"/>
    </source>
</evidence>
<protein>
    <submittedName>
        <fullName evidence="14">Probable E3 ubiquitin-protein ligase ARI8</fullName>
    </submittedName>
</protein>